<dbReference type="EMBL" id="CP019288">
    <property type="protein sequence ID" value="QHI38777.1"/>
    <property type="molecule type" value="Genomic_DNA"/>
</dbReference>
<dbReference type="KEGG" id="kan:IMCC3317_41770"/>
<reference evidence="1 2" key="1">
    <citation type="journal article" date="2013" name="Int. J. Syst. Evol. Microbiol.">
        <title>Kordia antarctica sp. nov., isolated from Antarctic seawater.</title>
        <authorList>
            <person name="Baek K."/>
            <person name="Choi A."/>
            <person name="Kang I."/>
            <person name="Lee K."/>
            <person name="Cho J.C."/>
        </authorList>
    </citation>
    <scope>NUCLEOTIDE SEQUENCE [LARGE SCALE GENOMIC DNA]</scope>
    <source>
        <strain evidence="1 2">IMCC3317</strain>
    </source>
</reference>
<proteinExistence type="predicted"/>
<dbReference type="Proteomes" id="UP000464657">
    <property type="component" value="Chromosome"/>
</dbReference>
<accession>A0A7L4ZQM8</accession>
<dbReference type="AlphaFoldDB" id="A0A7L4ZQM8"/>
<sequence length="35" mass="4421">MKAWLFWFSNYYLRQTELDEYYTLHTVCLVFNDLP</sequence>
<protein>
    <submittedName>
        <fullName evidence="1">Uncharacterized protein</fullName>
    </submittedName>
</protein>
<gene>
    <name evidence="1" type="ORF">IMCC3317_41770</name>
</gene>
<evidence type="ECO:0000313" key="1">
    <source>
        <dbReference type="EMBL" id="QHI38777.1"/>
    </source>
</evidence>
<keyword evidence="2" id="KW-1185">Reference proteome</keyword>
<name>A0A7L4ZQM8_9FLAO</name>
<evidence type="ECO:0000313" key="2">
    <source>
        <dbReference type="Proteomes" id="UP000464657"/>
    </source>
</evidence>
<organism evidence="1 2">
    <name type="scientific">Kordia antarctica</name>
    <dbReference type="NCBI Taxonomy" id="1218801"/>
    <lineage>
        <taxon>Bacteria</taxon>
        <taxon>Pseudomonadati</taxon>
        <taxon>Bacteroidota</taxon>
        <taxon>Flavobacteriia</taxon>
        <taxon>Flavobacteriales</taxon>
        <taxon>Flavobacteriaceae</taxon>
        <taxon>Kordia</taxon>
    </lineage>
</organism>